<dbReference type="PANTHER" id="PTHR37319">
    <property type="entry name" value="TRANSPOSASE"/>
    <property type="match status" value="1"/>
</dbReference>
<keyword evidence="3" id="KW-1185">Reference proteome</keyword>
<dbReference type="SUPFAM" id="SSF53098">
    <property type="entry name" value="Ribonuclease H-like"/>
    <property type="match status" value="1"/>
</dbReference>
<dbReference type="RefSeq" id="WP_240547370.1">
    <property type="nucleotide sequence ID" value="NZ_BSPF01000038.1"/>
</dbReference>
<organism evidence="2 3">
    <name type="scientific">Mesorhizobium tianshanense</name>
    <dbReference type="NCBI Taxonomy" id="39844"/>
    <lineage>
        <taxon>Bacteria</taxon>
        <taxon>Pseudomonadati</taxon>
        <taxon>Pseudomonadota</taxon>
        <taxon>Alphaproteobacteria</taxon>
        <taxon>Hyphomicrobiales</taxon>
        <taxon>Phyllobacteriaceae</taxon>
        <taxon>Mesorhizobium</taxon>
    </lineage>
</organism>
<dbReference type="Gene3D" id="3.90.350.10">
    <property type="entry name" value="Transposase Inhibitor Protein From Tn5, Chain A, domain 1"/>
    <property type="match status" value="1"/>
</dbReference>
<dbReference type="AlphaFoldDB" id="A0A562MQS4"/>
<name>A0A562MQS4_9HYPH</name>
<dbReference type="Pfam" id="PF01609">
    <property type="entry name" value="DDE_Tnp_1"/>
    <property type="match status" value="1"/>
</dbReference>
<protein>
    <recommendedName>
        <fullName evidence="1">Transposase IS4-like domain-containing protein</fullName>
    </recommendedName>
</protein>
<dbReference type="InterPro" id="IPR054836">
    <property type="entry name" value="Tn5_transposase"/>
</dbReference>
<dbReference type="EMBL" id="VLKT01000067">
    <property type="protein sequence ID" value="TWI22285.1"/>
    <property type="molecule type" value="Genomic_DNA"/>
</dbReference>
<dbReference type="PANTHER" id="PTHR37319:SF1">
    <property type="entry name" value="TRANSPOSASE TN5 DIMERISATION DOMAIN-CONTAINING PROTEIN"/>
    <property type="match status" value="1"/>
</dbReference>
<dbReference type="Proteomes" id="UP000317122">
    <property type="component" value="Unassembled WGS sequence"/>
</dbReference>
<comment type="caution">
    <text evidence="2">The sequence shown here is derived from an EMBL/GenBank/DDBJ whole genome shotgun (WGS) entry which is preliminary data.</text>
</comment>
<evidence type="ECO:0000313" key="2">
    <source>
        <dbReference type="EMBL" id="TWI22285.1"/>
    </source>
</evidence>
<gene>
    <name evidence="2" type="ORF">IQ26_06718</name>
</gene>
<accession>A0A562MQS4</accession>
<dbReference type="InterPro" id="IPR012337">
    <property type="entry name" value="RNaseH-like_sf"/>
</dbReference>
<feature type="domain" description="Transposase IS4-like" evidence="1">
    <location>
        <begin position="67"/>
        <end position="254"/>
    </location>
</feature>
<evidence type="ECO:0000313" key="3">
    <source>
        <dbReference type="Proteomes" id="UP000317122"/>
    </source>
</evidence>
<dbReference type="NCBIfam" id="NF033590">
    <property type="entry name" value="transpos_IS4_3"/>
    <property type="match status" value="1"/>
</dbReference>
<dbReference type="GO" id="GO:0006313">
    <property type="term" value="P:DNA transposition"/>
    <property type="evidence" value="ECO:0007669"/>
    <property type="project" value="InterPro"/>
</dbReference>
<dbReference type="InterPro" id="IPR002559">
    <property type="entry name" value="Transposase_11"/>
</dbReference>
<evidence type="ECO:0000259" key="1">
    <source>
        <dbReference type="Pfam" id="PF01609"/>
    </source>
</evidence>
<dbReference type="InterPro" id="IPR047768">
    <property type="entry name" value="Tn5p-like"/>
</dbReference>
<proteinExistence type="predicted"/>
<dbReference type="GO" id="GO:0004803">
    <property type="term" value="F:transposase activity"/>
    <property type="evidence" value="ECO:0007669"/>
    <property type="project" value="InterPro"/>
</dbReference>
<sequence>MLTLCGVLMHSSLAVTLTGTPLGLTAAKFWTRTKFKGTLALKRHINPTRVPIETKESYRWLENLRQSIALVGAPERCVHVGDRESDIYKLYCTAQDLGTSFLVRVQTNRLAERPADAAPHDPAHRVFAQLAAAPWEGRHRITVDQDETTWLQVKFAAINTLPPVGKQKRYSPQVLTYIHALEENPPPGREPIDWKVVTNLPVEDLSAAVEKLGWYALRWKAEVFHKVMKSGCRAEEARLETAERLAKFLALIAVVS</sequence>
<dbReference type="GO" id="GO:0003677">
    <property type="term" value="F:DNA binding"/>
    <property type="evidence" value="ECO:0007669"/>
    <property type="project" value="InterPro"/>
</dbReference>
<reference evidence="2 3" key="1">
    <citation type="journal article" date="2015" name="Stand. Genomic Sci.">
        <title>Genomic Encyclopedia of Bacterial and Archaeal Type Strains, Phase III: the genomes of soil and plant-associated and newly described type strains.</title>
        <authorList>
            <person name="Whitman W.B."/>
            <person name="Woyke T."/>
            <person name="Klenk H.P."/>
            <person name="Zhou Y."/>
            <person name="Lilburn T.G."/>
            <person name="Beck B.J."/>
            <person name="De Vos P."/>
            <person name="Vandamme P."/>
            <person name="Eisen J.A."/>
            <person name="Garrity G."/>
            <person name="Hugenholtz P."/>
            <person name="Kyrpides N.C."/>
        </authorList>
    </citation>
    <scope>NUCLEOTIDE SEQUENCE [LARGE SCALE GENOMIC DNA]</scope>
    <source>
        <strain evidence="2 3">CGMCC 1.2546</strain>
    </source>
</reference>